<dbReference type="GO" id="GO:0005516">
    <property type="term" value="F:calmodulin binding"/>
    <property type="evidence" value="ECO:0007669"/>
    <property type="project" value="InterPro"/>
</dbReference>
<protein>
    <recommendedName>
        <fullName evidence="5">Calmodulin-binding protein</fullName>
    </recommendedName>
</protein>
<feature type="domain" description="Calmodulin binding protein central" evidence="2">
    <location>
        <begin position="292"/>
        <end position="358"/>
    </location>
</feature>
<dbReference type="AlphaFoldDB" id="A0A8I6Y6B4"/>
<reference evidence="4" key="1">
    <citation type="journal article" date="2012" name="Nature">
        <title>A physical, genetic and functional sequence assembly of the barley genome.</title>
        <authorList>
            <consortium name="The International Barley Genome Sequencing Consortium"/>
            <person name="Mayer K.F."/>
            <person name="Waugh R."/>
            <person name="Brown J.W."/>
            <person name="Schulman A."/>
            <person name="Langridge P."/>
            <person name="Platzer M."/>
            <person name="Fincher G.B."/>
            <person name="Muehlbauer G.J."/>
            <person name="Sato K."/>
            <person name="Close T.J."/>
            <person name="Wise R.P."/>
            <person name="Stein N."/>
        </authorList>
    </citation>
    <scope>NUCLEOTIDE SEQUENCE [LARGE SCALE GENOMIC DNA]</scope>
    <source>
        <strain evidence="4">cv. Morex</strain>
    </source>
</reference>
<dbReference type="Pfam" id="PF20451">
    <property type="entry name" value="Calmod_bind_M"/>
    <property type="match status" value="1"/>
</dbReference>
<dbReference type="GO" id="GO:0043565">
    <property type="term" value="F:sequence-specific DNA binding"/>
    <property type="evidence" value="ECO:0000318"/>
    <property type="project" value="GO_Central"/>
</dbReference>
<evidence type="ECO:0008006" key="5">
    <source>
        <dbReference type="Google" id="ProtNLM"/>
    </source>
</evidence>
<dbReference type="InterPro" id="IPR046831">
    <property type="entry name" value="Calmodulin_bind_N"/>
</dbReference>
<dbReference type="GO" id="GO:0080142">
    <property type="term" value="P:regulation of salicylic acid biosynthetic process"/>
    <property type="evidence" value="ECO:0000318"/>
    <property type="project" value="GO_Central"/>
</dbReference>
<dbReference type="PANTHER" id="PTHR31713:SF82">
    <property type="entry name" value="CALMODULIN-BINDING PROTEIN"/>
    <property type="match status" value="1"/>
</dbReference>
<dbReference type="Gramene" id="HORVU.MOREX.r3.5HG0443810.1">
    <property type="protein sequence ID" value="HORVU.MOREX.r3.5HG0443810.1"/>
    <property type="gene ID" value="HORVU.MOREX.r3.5HG0443810"/>
</dbReference>
<dbReference type="GeneID" id="123399328"/>
<evidence type="ECO:0000313" key="4">
    <source>
        <dbReference type="Proteomes" id="UP000011116"/>
    </source>
</evidence>
<accession>A0A8I6Y6B4</accession>
<dbReference type="GO" id="GO:0005634">
    <property type="term" value="C:nucleus"/>
    <property type="evidence" value="ECO:0000318"/>
    <property type="project" value="GO_Central"/>
</dbReference>
<dbReference type="Proteomes" id="UP000011116">
    <property type="component" value="Chromosome 5H"/>
</dbReference>
<dbReference type="RefSeq" id="XP_044949678.1">
    <property type="nucleotide sequence ID" value="XM_045093743.1"/>
</dbReference>
<dbReference type="SMR" id="A0A8I6Y6B4"/>
<organism evidence="3 4">
    <name type="scientific">Hordeum vulgare subsp. vulgare</name>
    <name type="common">Domesticated barley</name>
    <dbReference type="NCBI Taxonomy" id="112509"/>
    <lineage>
        <taxon>Eukaryota</taxon>
        <taxon>Viridiplantae</taxon>
        <taxon>Streptophyta</taxon>
        <taxon>Embryophyta</taxon>
        <taxon>Tracheophyta</taxon>
        <taxon>Spermatophyta</taxon>
        <taxon>Magnoliopsida</taxon>
        <taxon>Liliopsida</taxon>
        <taxon>Poales</taxon>
        <taxon>Poaceae</taxon>
        <taxon>BOP clade</taxon>
        <taxon>Pooideae</taxon>
        <taxon>Triticodae</taxon>
        <taxon>Triticeae</taxon>
        <taxon>Hordeinae</taxon>
        <taxon>Hordeum</taxon>
    </lineage>
</organism>
<dbReference type="EnsemblPlants" id="HORVU.MOREX.r3.5HG0443810.1">
    <property type="protein sequence ID" value="HORVU.MOREX.r3.5HG0443810.1"/>
    <property type="gene ID" value="HORVU.MOREX.r3.5HG0443810"/>
</dbReference>
<feature type="domain" description="Calmodulin binding protein-like N-terminal" evidence="1">
    <location>
        <begin position="135"/>
        <end position="278"/>
    </location>
</feature>
<gene>
    <name evidence="3" type="primary">LOC123399328</name>
</gene>
<evidence type="ECO:0000259" key="2">
    <source>
        <dbReference type="Pfam" id="PF20451"/>
    </source>
</evidence>
<dbReference type="InterPro" id="IPR046830">
    <property type="entry name" value="Calmod_bind_M"/>
</dbReference>
<proteinExistence type="predicted"/>
<sequence length="648" mass="72653">MAPKRELALASAQGSAKRLRVGVPRAASAGGSEPASPGKRLLRQTVFVVLFLVRTSEKMTVTESMSQIGRMVQKLHKVQILIMSKLESLQQQMEDISHEVKKLACLRSDQHADQHPRSESYQESAIPCEPNTNIRLCFLDGLKTPVYTDKNITSESNAAIRIGIFNGDNMVKEGPLSKLKIEILVLRGDFCNDCRGNWTGEEFNSQIVQGRDGHGFVLGGDCSVWLNNGEASFGRIRFKEGSSRTRSRKFVVGARVCTSEKTGVRVQEAVMKPVTVLDRRNEANEKRYPPKPNDEVYRLEEIANDGTYHNRLKNAKIYTVEDFLKALNKDADDLRARILLIKKVNNSWEKMVKHAKGCCLTNIHDRINGSLRQQVPFDYAMNDNLPEQGLSSTHSSPDAVSLEPDEALQGTTANGNQFQDRIDHVNEPSHHHEYVQDDQNTVKQNYYQGRAYPENGNLPEQVRFNYVMNANPPEQAPSSTHSSLDAVMLKPDEVLQGTTADENRFQYVTEPSHPSEHVHGDQNAVNTHYYQGVPPLGQQQPKIFMAPSQLDGELLWILEGSVQANIHTQMEVPMSMDSGNGMEASTFVQHNLLPQQFMPTQFQENMPVIHSSENPLNHVSGPSIWHNDPITEPEPSVYPYPGLDHGNF</sequence>
<name>A0A8I6Y6B4_HORVV</name>
<dbReference type="PANTHER" id="PTHR31713">
    <property type="entry name" value="OS02G0177800 PROTEIN"/>
    <property type="match status" value="1"/>
</dbReference>
<evidence type="ECO:0000259" key="1">
    <source>
        <dbReference type="Pfam" id="PF07887"/>
    </source>
</evidence>
<dbReference type="GO" id="GO:0003700">
    <property type="term" value="F:DNA-binding transcription factor activity"/>
    <property type="evidence" value="ECO:0000318"/>
    <property type="project" value="GO_Central"/>
</dbReference>
<dbReference type="InterPro" id="IPR012416">
    <property type="entry name" value="CBP60"/>
</dbReference>
<reference evidence="3" key="3">
    <citation type="submission" date="2022-01" db="UniProtKB">
        <authorList>
            <consortium name="EnsemblPlants"/>
        </authorList>
    </citation>
    <scope>IDENTIFICATION</scope>
    <source>
        <strain evidence="3">subsp. vulgare</strain>
    </source>
</reference>
<keyword evidence="4" id="KW-1185">Reference proteome</keyword>
<reference evidence="3" key="2">
    <citation type="submission" date="2020-10" db="EMBL/GenBank/DDBJ databases">
        <authorList>
            <person name="Scholz U."/>
            <person name="Mascher M."/>
            <person name="Fiebig A."/>
        </authorList>
    </citation>
    <scope>NUCLEOTIDE SEQUENCE [LARGE SCALE GENOMIC DNA]</scope>
    <source>
        <strain evidence="3">cv. Morex</strain>
    </source>
</reference>
<dbReference type="Pfam" id="PF07887">
    <property type="entry name" value="Calmodulin_bind"/>
    <property type="match status" value="1"/>
</dbReference>
<evidence type="ECO:0000313" key="3">
    <source>
        <dbReference type="EnsemblPlants" id="HORVU.MOREX.r3.5HG0443810.1"/>
    </source>
</evidence>
<dbReference type="Gramene" id="HORVU.MOREX.r2.5HG0367560.1">
    <property type="protein sequence ID" value="HORVU.MOREX.r2.5HG0367560.1"/>
    <property type="gene ID" value="HORVU.MOREX.r2.5HG0367560"/>
</dbReference>